<comment type="caution">
    <text evidence="1">The sequence shown here is derived from an EMBL/GenBank/DDBJ whole genome shotgun (WGS) entry which is preliminary data.</text>
</comment>
<dbReference type="Proteomes" id="UP001180515">
    <property type="component" value="Unassembled WGS sequence"/>
</dbReference>
<reference evidence="1" key="1">
    <citation type="submission" date="2023-03" db="EMBL/GenBank/DDBJ databases">
        <authorList>
            <person name="Shen W."/>
            <person name="Cai J."/>
        </authorList>
    </citation>
    <scope>NUCLEOTIDE SEQUENCE</scope>
    <source>
        <strain evidence="1">P82-2</strain>
    </source>
</reference>
<dbReference type="AlphaFoldDB" id="A0AAE4HW83"/>
<evidence type="ECO:0000313" key="1">
    <source>
        <dbReference type="EMBL" id="MDT2731193.1"/>
    </source>
</evidence>
<protein>
    <submittedName>
        <fullName evidence="1">Uncharacterized protein</fullName>
    </submittedName>
</protein>
<gene>
    <name evidence="1" type="ORF">P7G31_02845</name>
</gene>
<name>A0AAE4HW83_9STRE</name>
<dbReference type="EMBL" id="JARQAG010000002">
    <property type="protein sequence ID" value="MDT2731193.1"/>
    <property type="molecule type" value="Genomic_DNA"/>
</dbReference>
<organism evidence="1 2">
    <name type="scientific">Streptococcus parauberis</name>
    <dbReference type="NCBI Taxonomy" id="1348"/>
    <lineage>
        <taxon>Bacteria</taxon>
        <taxon>Bacillati</taxon>
        <taxon>Bacillota</taxon>
        <taxon>Bacilli</taxon>
        <taxon>Lactobacillales</taxon>
        <taxon>Streptococcaceae</taxon>
        <taxon>Streptococcus</taxon>
    </lineage>
</organism>
<accession>A0AAE4HW83</accession>
<dbReference type="RefSeq" id="WP_311981939.1">
    <property type="nucleotide sequence ID" value="NZ_JARQAG010000002.1"/>
</dbReference>
<sequence length="96" mass="11156">MSLLSEFIGTEKYSIDELPLFKELIENISQSSYFEYSLNDIPKKEEYYVENIEEVTSSNFNRNKVNLNKNTSINKQTHSYQGLSNNELFNFEIGAA</sequence>
<proteinExistence type="predicted"/>
<evidence type="ECO:0000313" key="2">
    <source>
        <dbReference type="Proteomes" id="UP001180515"/>
    </source>
</evidence>